<feature type="transmembrane region" description="Helical" evidence="7">
    <location>
        <begin position="302"/>
        <end position="327"/>
    </location>
</feature>
<sequence>MMPVRSGTVTPCQRKTLPDVPIRLFFVCLYAGFGILFPLLSVYLQQEVRLSGTQIGLLMSIGPIVMIIAQPLWGVVCDVSQRSKVVLITAMMLTGLTAVGFVLTRDYPFMLGIMALLSFFQAALVPISDSLTMSYVRRTDGDYGRFRLWGAVGFAVAAYVMGMAAQWWGVSVIFVAFTLTMGIGAWMAGYMPDERVSLKLNLREGLSRLLRNRRYVLFLLAAFCIMGPIQANNAYFSLLIQSLGGTVAASGLGFLLAAGSEVPFMLRAQAWIKRHGILAVVLLSALVAGMRWGLYFMEPPLWLVYVSTLLQGVSTGLFIPAALAYVVDITPRDVRLTGVALYTSMGNGLGNWFFTFLGGVMIDRFSVFTAYLFFGLLTMFGAGVIWTLRIGERREIKGDSARG</sequence>
<dbReference type="InterPro" id="IPR036259">
    <property type="entry name" value="MFS_trans_sf"/>
</dbReference>
<feature type="transmembrane region" description="Helical" evidence="7">
    <location>
        <begin position="277"/>
        <end position="296"/>
    </location>
</feature>
<feature type="transmembrane region" description="Helical" evidence="7">
    <location>
        <begin position="85"/>
        <end position="103"/>
    </location>
</feature>
<comment type="subcellular location">
    <subcellularLocation>
        <location evidence="1">Cell membrane</location>
        <topology evidence="1">Multi-pass membrane protein</topology>
    </subcellularLocation>
</comment>
<reference evidence="9" key="1">
    <citation type="journal article" date="2013" name="Int. J. Syst. Evol. Microbiol.">
        <title>Polycladomyces abyssicola gen. nov., sp. nov., a thermophilic filamentous bacterium isolated from hemipelagic sediment.</title>
        <authorList>
            <person name="Tsubouchi T."/>
            <person name="Shimane Y."/>
            <person name="Mori K."/>
            <person name="Usui K."/>
            <person name="Hiraki T."/>
            <person name="Tame A."/>
            <person name="Uematsu K."/>
            <person name="Maruyama T."/>
            <person name="Hatada Y."/>
        </authorList>
    </citation>
    <scope>NUCLEOTIDE SEQUENCE</scope>
    <source>
        <strain evidence="9">JIR-001</strain>
    </source>
</reference>
<keyword evidence="3" id="KW-1003">Cell membrane</keyword>
<keyword evidence="6 7" id="KW-0472">Membrane</keyword>
<gene>
    <name evidence="9" type="primary">ywbF</name>
    <name evidence="9" type="ORF">JIR001_07440</name>
</gene>
<evidence type="ECO:0000256" key="7">
    <source>
        <dbReference type="SAM" id="Phobius"/>
    </source>
</evidence>
<feature type="transmembrane region" description="Helical" evidence="7">
    <location>
        <begin position="55"/>
        <end position="73"/>
    </location>
</feature>
<organism evidence="9 10">
    <name type="scientific">Polycladomyces abyssicola</name>
    <dbReference type="NCBI Taxonomy" id="1125966"/>
    <lineage>
        <taxon>Bacteria</taxon>
        <taxon>Bacillati</taxon>
        <taxon>Bacillota</taxon>
        <taxon>Bacilli</taxon>
        <taxon>Bacillales</taxon>
        <taxon>Thermoactinomycetaceae</taxon>
        <taxon>Polycladomyces</taxon>
    </lineage>
</organism>
<feature type="transmembrane region" description="Helical" evidence="7">
    <location>
        <begin position="339"/>
        <end position="362"/>
    </location>
</feature>
<feature type="transmembrane region" description="Helical" evidence="7">
    <location>
        <begin position="368"/>
        <end position="388"/>
    </location>
</feature>
<evidence type="ECO:0000256" key="3">
    <source>
        <dbReference type="ARBA" id="ARBA00022475"/>
    </source>
</evidence>
<keyword evidence="2" id="KW-0813">Transport</keyword>
<dbReference type="SUPFAM" id="SSF103473">
    <property type="entry name" value="MFS general substrate transporter"/>
    <property type="match status" value="1"/>
</dbReference>
<dbReference type="InterPro" id="IPR024989">
    <property type="entry name" value="MFS_assoc_dom"/>
</dbReference>
<dbReference type="Gene3D" id="1.20.1250.20">
    <property type="entry name" value="MFS general substrate transporter like domains"/>
    <property type="match status" value="2"/>
</dbReference>
<feature type="transmembrane region" description="Helical" evidence="7">
    <location>
        <begin position="212"/>
        <end position="229"/>
    </location>
</feature>
<dbReference type="GO" id="GO:0015212">
    <property type="term" value="F:cytidine transmembrane transporter activity"/>
    <property type="evidence" value="ECO:0007669"/>
    <property type="project" value="TreeGrafter"/>
</dbReference>
<dbReference type="KEGG" id="pabs:JIR001_07440"/>
<feature type="transmembrane region" description="Helical" evidence="7">
    <location>
        <begin position="109"/>
        <end position="127"/>
    </location>
</feature>
<feature type="transmembrane region" description="Helical" evidence="7">
    <location>
        <begin position="235"/>
        <end position="257"/>
    </location>
</feature>
<evidence type="ECO:0000256" key="4">
    <source>
        <dbReference type="ARBA" id="ARBA00022692"/>
    </source>
</evidence>
<keyword evidence="10" id="KW-1185">Reference proteome</keyword>
<keyword evidence="5 7" id="KW-1133">Transmembrane helix</keyword>
<dbReference type="GO" id="GO:0005886">
    <property type="term" value="C:plasma membrane"/>
    <property type="evidence" value="ECO:0007669"/>
    <property type="project" value="UniProtKB-SubCell"/>
</dbReference>
<evidence type="ECO:0000313" key="10">
    <source>
        <dbReference type="Proteomes" id="UP000677436"/>
    </source>
</evidence>
<proteinExistence type="predicted"/>
<evidence type="ECO:0000313" key="9">
    <source>
        <dbReference type="EMBL" id="BCU80961.1"/>
    </source>
</evidence>
<protein>
    <submittedName>
        <fullName evidence="9">Putative transporter YwbF</fullName>
    </submittedName>
</protein>
<feature type="transmembrane region" description="Helical" evidence="7">
    <location>
        <begin position="20"/>
        <end position="43"/>
    </location>
</feature>
<evidence type="ECO:0000259" key="8">
    <source>
        <dbReference type="Pfam" id="PF12832"/>
    </source>
</evidence>
<feature type="transmembrane region" description="Helical" evidence="7">
    <location>
        <begin position="148"/>
        <end position="167"/>
    </location>
</feature>
<evidence type="ECO:0000256" key="2">
    <source>
        <dbReference type="ARBA" id="ARBA00022448"/>
    </source>
</evidence>
<dbReference type="Proteomes" id="UP000677436">
    <property type="component" value="Chromosome"/>
</dbReference>
<dbReference type="Pfam" id="PF12832">
    <property type="entry name" value="MFS_1_like"/>
    <property type="match status" value="1"/>
</dbReference>
<dbReference type="AlphaFoldDB" id="A0A8D5UEF0"/>
<evidence type="ECO:0000256" key="6">
    <source>
        <dbReference type="ARBA" id="ARBA00023136"/>
    </source>
</evidence>
<dbReference type="EMBL" id="AP024601">
    <property type="protein sequence ID" value="BCU80961.1"/>
    <property type="molecule type" value="Genomic_DNA"/>
</dbReference>
<evidence type="ECO:0000256" key="5">
    <source>
        <dbReference type="ARBA" id="ARBA00022989"/>
    </source>
</evidence>
<reference evidence="9" key="2">
    <citation type="journal article" date="2021" name="Microbiol. Resour. Announc.">
        <title>Complete Genome Sequence of Polycladomyces abyssicola JIR-001T, Isolated from Hemipelagic Sediment in Deep Seawater.</title>
        <authorList>
            <person name="Tsubouchi T."/>
            <person name="Kaneko Y."/>
        </authorList>
    </citation>
    <scope>NUCLEOTIDE SEQUENCE</scope>
    <source>
        <strain evidence="9">JIR-001</strain>
    </source>
</reference>
<accession>A0A8D5UEF0</accession>
<evidence type="ECO:0000256" key="1">
    <source>
        <dbReference type="ARBA" id="ARBA00004651"/>
    </source>
</evidence>
<feature type="domain" description="Major facilitator superfamily associated" evidence="8">
    <location>
        <begin position="24"/>
        <end position="373"/>
    </location>
</feature>
<dbReference type="PANTHER" id="PTHR23522">
    <property type="entry name" value="BLL5896 PROTEIN"/>
    <property type="match status" value="1"/>
</dbReference>
<name>A0A8D5UEF0_9BACL</name>
<feature type="transmembrane region" description="Helical" evidence="7">
    <location>
        <begin position="173"/>
        <end position="191"/>
    </location>
</feature>
<dbReference type="PANTHER" id="PTHR23522:SF4">
    <property type="entry name" value="NUCLEOSIDE PERMEASE NUPG-RELATED"/>
    <property type="match status" value="1"/>
</dbReference>
<keyword evidence="4 7" id="KW-0812">Transmembrane</keyword>
<dbReference type="GO" id="GO:0015213">
    <property type="term" value="F:uridine transmembrane transporter activity"/>
    <property type="evidence" value="ECO:0007669"/>
    <property type="project" value="TreeGrafter"/>
</dbReference>